<name>A0A1H0A9G5_9HYPH</name>
<dbReference type="STRING" id="582672.SAMN05216360_107113"/>
<evidence type="ECO:0000313" key="2">
    <source>
        <dbReference type="Proteomes" id="UP000198704"/>
    </source>
</evidence>
<dbReference type="Pfam" id="PF11199">
    <property type="entry name" value="DUF2891"/>
    <property type="match status" value="1"/>
</dbReference>
<dbReference type="RefSeq" id="WP_091716311.1">
    <property type="nucleotide sequence ID" value="NZ_FNHS01000007.1"/>
</dbReference>
<reference evidence="2" key="1">
    <citation type="submission" date="2016-10" db="EMBL/GenBank/DDBJ databases">
        <authorList>
            <person name="Varghese N."/>
            <person name="Submissions S."/>
        </authorList>
    </citation>
    <scope>NUCLEOTIDE SEQUENCE [LARGE SCALE GENOMIC DNA]</scope>
    <source>
        <strain evidence="2">BL47</strain>
    </source>
</reference>
<dbReference type="OrthoDB" id="9779797at2"/>
<keyword evidence="2" id="KW-1185">Reference proteome</keyword>
<dbReference type="AlphaFoldDB" id="A0A1H0A9G5"/>
<evidence type="ECO:0008006" key="3">
    <source>
        <dbReference type="Google" id="ProtNLM"/>
    </source>
</evidence>
<dbReference type="Proteomes" id="UP000198704">
    <property type="component" value="Unassembled WGS sequence"/>
</dbReference>
<gene>
    <name evidence="1" type="ORF">SAMN05216360_107113</name>
</gene>
<dbReference type="InterPro" id="IPR021365">
    <property type="entry name" value="DUF2891"/>
</dbReference>
<evidence type="ECO:0000313" key="1">
    <source>
        <dbReference type="EMBL" id="SDN29891.1"/>
    </source>
</evidence>
<accession>A0A1H0A9G5</accession>
<organism evidence="1 2">
    <name type="scientific">Methylobacterium phyllostachyos</name>
    <dbReference type="NCBI Taxonomy" id="582672"/>
    <lineage>
        <taxon>Bacteria</taxon>
        <taxon>Pseudomonadati</taxon>
        <taxon>Pseudomonadota</taxon>
        <taxon>Alphaproteobacteria</taxon>
        <taxon>Hyphomicrobiales</taxon>
        <taxon>Methylobacteriaceae</taxon>
        <taxon>Methylobacterium</taxon>
    </lineage>
</organism>
<dbReference type="EMBL" id="FNHS01000007">
    <property type="protein sequence ID" value="SDN29891.1"/>
    <property type="molecule type" value="Genomic_DNA"/>
</dbReference>
<protein>
    <recommendedName>
        <fullName evidence="3">DUF2891 domain-containing protein</fullName>
    </recommendedName>
</protein>
<proteinExistence type="predicted"/>
<sequence length="334" mass="36535">MAPALTPEIAARFAAIALGHVTQEYPNKPGHVLAGPEDARTPAALHPVFHGSYDWHSCVHAHWLLARVLRLFPEGVQAGAIRAHFDAQLTFEKVAGECAYFGQPTARGFERPYGWAWLLKLADELAHLDEPRWAEALAPLAGIVVQRIRDFLPLAAYPVRVGTHFNTAFALRLAADYAEGAGDAALRALLLQKAERWYGADEACPAWGEPGGDDFLSSALIEAECMRRLLPPERFGPWFDRFLPDLASGRPATLFRPAEVMDRSDGKIAHLDGLNLSRAWCFRALAAALPPEDPRRPLLIAAAEVHLAAGLPHVAGDYMGEHWLATFALLALEA</sequence>